<feature type="transmembrane region" description="Helical" evidence="6">
    <location>
        <begin position="388"/>
        <end position="410"/>
    </location>
</feature>
<protein>
    <submittedName>
        <fullName evidence="8">DUF3533 domain-containing protein</fullName>
    </submittedName>
</protein>
<dbReference type="GO" id="GO:0140359">
    <property type="term" value="F:ABC-type transporter activity"/>
    <property type="evidence" value="ECO:0007669"/>
    <property type="project" value="InterPro"/>
</dbReference>
<evidence type="ECO:0000256" key="4">
    <source>
        <dbReference type="ARBA" id="ARBA00023136"/>
    </source>
</evidence>
<dbReference type="PANTHER" id="PTHR43077:SF10">
    <property type="entry name" value="TRANSPORT PERMEASE PROTEIN"/>
    <property type="match status" value="1"/>
</dbReference>
<keyword evidence="9" id="KW-1185">Reference proteome</keyword>
<dbReference type="InterPro" id="IPR013525">
    <property type="entry name" value="ABC2_TM"/>
</dbReference>
<feature type="transmembrane region" description="Helical" evidence="6">
    <location>
        <begin position="333"/>
        <end position="354"/>
    </location>
</feature>
<dbReference type="Pfam" id="PF12698">
    <property type="entry name" value="ABC2_membrane_3"/>
    <property type="match status" value="1"/>
</dbReference>
<feature type="transmembrane region" description="Helical" evidence="6">
    <location>
        <begin position="617"/>
        <end position="642"/>
    </location>
</feature>
<evidence type="ECO:0000256" key="2">
    <source>
        <dbReference type="ARBA" id="ARBA00022692"/>
    </source>
</evidence>
<comment type="subcellular location">
    <subcellularLocation>
        <location evidence="1">Membrane</location>
        <topology evidence="1">Multi-pass membrane protein</topology>
    </subcellularLocation>
</comment>
<feature type="transmembrane region" description="Helical" evidence="6">
    <location>
        <begin position="559"/>
        <end position="577"/>
    </location>
</feature>
<evidence type="ECO:0000313" key="8">
    <source>
        <dbReference type="EMBL" id="QWC11421.1"/>
    </source>
</evidence>
<feature type="region of interest" description="Disordered" evidence="5">
    <location>
        <begin position="704"/>
        <end position="754"/>
    </location>
</feature>
<evidence type="ECO:0000256" key="6">
    <source>
        <dbReference type="SAM" id="Phobius"/>
    </source>
</evidence>
<evidence type="ECO:0000256" key="5">
    <source>
        <dbReference type="SAM" id="MobiDB-lite"/>
    </source>
</evidence>
<evidence type="ECO:0000256" key="3">
    <source>
        <dbReference type="ARBA" id="ARBA00022989"/>
    </source>
</evidence>
<sequence>MSPTSPTSTDYPPGEAPTAPGETAASAAVPGAPDREAAALKRAKAEKIGRYVAMFLMPLMMVSMLVGGYLAAMHAPTPHDMPIAVTGSTAQVQQFTDGLESGNPDAVDVRVVESEQEARQLILDREASGAVSLSAGSATVYTASAAGASQSSSVTALLAPQVLAQGLALTTEDLAPLPDSDMAGLGAMFMTTALMLAGYMPLSLILSNSPELLRFRRFVPLLAGWSALIAALVWTVVGPIMGIVEGHTAAVLGICALAVFAVGSVQLFLTRILGPMAVLVGMLFLMVLGVPASNMSMSVHTMPWIYPYLHGFLPAAATGESLRSVLYFDGNGAGSHLLVLVIGAVAALLLTLGIDARKRRRKPNAAPPAINVASLHGGPRPKSRTWRYVTLAFFPLTMVVMMLSLMLGAMHQPEPRDMPVAVVGATAEQAEQAVSGLDEQMSGLFDLRAVDSADEARGQVRDRTVVAAFVLPSAGNPTSTLLTNEAGGMSAQQVVLSVFGQVAAGQQVELATENLAPLKDSDSMGMATMYLAMGWIMAGFMIIVVGSTAAPASRPLRKLVPIVLAWAVGISAFLWVIADVFVGAIDGHFWPLLAAGTVAVFCVAMFTAVFDRLIGMLAILPVIGILMFLGVPASGAAMSIYMEPEIFRFLHEILPMPAAVESIRSILYFDGDTVWTHMRTLGIWGAVSLVTVMIIDRFKPVRTEPHPAGEPAGEISGAYDASTETAAPSGASAEAGTEAATESAAPAGKHAASV</sequence>
<dbReference type="KEGG" id="ajg:KKR91_07695"/>
<dbReference type="EMBL" id="CP076022">
    <property type="protein sequence ID" value="QWC11421.1"/>
    <property type="molecule type" value="Genomic_DNA"/>
</dbReference>
<dbReference type="Proteomes" id="UP000676885">
    <property type="component" value="Chromosome"/>
</dbReference>
<feature type="transmembrane region" description="Helical" evidence="6">
    <location>
        <begin position="527"/>
        <end position="547"/>
    </location>
</feature>
<feature type="region of interest" description="Disordered" evidence="5">
    <location>
        <begin position="1"/>
        <end position="30"/>
    </location>
</feature>
<feature type="transmembrane region" description="Helical" evidence="6">
    <location>
        <begin position="51"/>
        <end position="72"/>
    </location>
</feature>
<dbReference type="AlphaFoldDB" id="A0A975R2D4"/>
<feature type="transmembrane region" description="Helical" evidence="6">
    <location>
        <begin position="276"/>
        <end position="294"/>
    </location>
</feature>
<feature type="transmembrane region" description="Helical" evidence="6">
    <location>
        <begin position="182"/>
        <end position="206"/>
    </location>
</feature>
<feature type="transmembrane region" description="Helical" evidence="6">
    <location>
        <begin position="249"/>
        <end position="269"/>
    </location>
</feature>
<gene>
    <name evidence="8" type="ORF">KKR91_07695</name>
</gene>
<feature type="compositionally biased region" description="Low complexity" evidence="5">
    <location>
        <begin position="1"/>
        <end position="13"/>
    </location>
</feature>
<keyword evidence="2 6" id="KW-0812">Transmembrane</keyword>
<feature type="compositionally biased region" description="Low complexity" evidence="5">
    <location>
        <begin position="721"/>
        <end position="748"/>
    </location>
</feature>
<evidence type="ECO:0000259" key="7">
    <source>
        <dbReference type="Pfam" id="PF12698"/>
    </source>
</evidence>
<evidence type="ECO:0000256" key="1">
    <source>
        <dbReference type="ARBA" id="ARBA00004141"/>
    </source>
</evidence>
<reference evidence="8 9" key="1">
    <citation type="submission" date="2021-05" db="EMBL/GenBank/DDBJ databases">
        <title>Novel species in genus Arthrobacter.</title>
        <authorList>
            <person name="Zhang G."/>
        </authorList>
    </citation>
    <scope>NUCLEOTIDE SEQUENCE [LARGE SCALE GENOMIC DNA]</scope>
    <source>
        <strain evidence="9">zg-ZUI227</strain>
    </source>
</reference>
<accession>A0A975R2D4</accession>
<evidence type="ECO:0000313" key="9">
    <source>
        <dbReference type="Proteomes" id="UP000676885"/>
    </source>
</evidence>
<feature type="transmembrane region" description="Helical" evidence="6">
    <location>
        <begin position="218"/>
        <end position="237"/>
    </location>
</feature>
<dbReference type="PANTHER" id="PTHR43077">
    <property type="entry name" value="TRANSPORT PERMEASE YVFS-RELATED"/>
    <property type="match status" value="1"/>
</dbReference>
<organism evidence="8 9">
    <name type="scientific">Arthrobacter jiangjiafuii</name>
    <dbReference type="NCBI Taxonomy" id="2817475"/>
    <lineage>
        <taxon>Bacteria</taxon>
        <taxon>Bacillati</taxon>
        <taxon>Actinomycetota</taxon>
        <taxon>Actinomycetes</taxon>
        <taxon>Micrococcales</taxon>
        <taxon>Micrococcaceae</taxon>
        <taxon>Arthrobacter</taxon>
    </lineage>
</organism>
<keyword evidence="4 6" id="KW-0472">Membrane</keyword>
<dbReference type="RefSeq" id="WP_210228378.1">
    <property type="nucleotide sequence ID" value="NZ_CP076022.1"/>
</dbReference>
<dbReference type="GO" id="GO:0016020">
    <property type="term" value="C:membrane"/>
    <property type="evidence" value="ECO:0007669"/>
    <property type="project" value="UniProtKB-SubCell"/>
</dbReference>
<dbReference type="InterPro" id="IPR051328">
    <property type="entry name" value="T7SS_ABC-Transporter"/>
</dbReference>
<keyword evidence="3 6" id="KW-1133">Transmembrane helix</keyword>
<name>A0A975R2D4_9MICC</name>
<feature type="domain" description="ABC-2 type transporter transmembrane" evidence="7">
    <location>
        <begin position="390"/>
        <end position="692"/>
    </location>
</feature>
<feature type="transmembrane region" description="Helical" evidence="6">
    <location>
        <begin position="589"/>
        <end position="610"/>
    </location>
</feature>
<proteinExistence type="predicted"/>